<feature type="transmembrane region" description="Helical" evidence="8">
    <location>
        <begin position="304"/>
        <end position="329"/>
    </location>
</feature>
<keyword evidence="7 8" id="KW-0472">Membrane</keyword>
<feature type="transmembrane region" description="Helical" evidence="8">
    <location>
        <begin position="156"/>
        <end position="179"/>
    </location>
</feature>
<comment type="caution">
    <text evidence="9">The sequence shown here is derived from an EMBL/GenBank/DDBJ whole genome shotgun (WGS) entry which is preliminary data.</text>
</comment>
<feature type="transmembrane region" description="Helical" evidence="8">
    <location>
        <begin position="114"/>
        <end position="135"/>
    </location>
</feature>
<evidence type="ECO:0000256" key="8">
    <source>
        <dbReference type="SAM" id="Phobius"/>
    </source>
</evidence>
<proteinExistence type="predicted"/>
<feature type="transmembrane region" description="Helical" evidence="8">
    <location>
        <begin position="185"/>
        <end position="208"/>
    </location>
</feature>
<dbReference type="Pfam" id="PF04143">
    <property type="entry name" value="Sulf_transp"/>
    <property type="match status" value="1"/>
</dbReference>
<keyword evidence="2" id="KW-0813">Transport</keyword>
<comment type="subcellular location">
    <subcellularLocation>
        <location evidence="1">Cell inner membrane</location>
        <topology evidence="1">Multi-pass membrane protein</topology>
    </subcellularLocation>
</comment>
<accession>A0AAE8SYM3</accession>
<keyword evidence="3" id="KW-1003">Cell membrane</keyword>
<keyword evidence="4" id="KW-0997">Cell inner membrane</keyword>
<organism evidence="9 10">
    <name type="scientific">Cephalotrichum gorgonifer</name>
    <dbReference type="NCBI Taxonomy" id="2041049"/>
    <lineage>
        <taxon>Eukaryota</taxon>
        <taxon>Fungi</taxon>
        <taxon>Dikarya</taxon>
        <taxon>Ascomycota</taxon>
        <taxon>Pezizomycotina</taxon>
        <taxon>Sordariomycetes</taxon>
        <taxon>Hypocreomycetidae</taxon>
        <taxon>Microascales</taxon>
        <taxon>Microascaceae</taxon>
        <taxon>Cephalotrichum</taxon>
    </lineage>
</organism>
<reference evidence="9" key="1">
    <citation type="submission" date="2018-03" db="EMBL/GenBank/DDBJ databases">
        <authorList>
            <person name="Guldener U."/>
        </authorList>
    </citation>
    <scope>NUCLEOTIDE SEQUENCE</scope>
</reference>
<evidence type="ECO:0000256" key="3">
    <source>
        <dbReference type="ARBA" id="ARBA00022475"/>
    </source>
</evidence>
<evidence type="ECO:0000313" key="9">
    <source>
        <dbReference type="EMBL" id="SPO05923.1"/>
    </source>
</evidence>
<evidence type="ECO:0000256" key="1">
    <source>
        <dbReference type="ARBA" id="ARBA00004429"/>
    </source>
</evidence>
<dbReference type="GO" id="GO:0005886">
    <property type="term" value="C:plasma membrane"/>
    <property type="evidence" value="ECO:0007669"/>
    <property type="project" value="UniProtKB-SubCell"/>
</dbReference>
<keyword evidence="5 8" id="KW-0812">Transmembrane</keyword>
<keyword evidence="6 8" id="KW-1133">Transmembrane helix</keyword>
<evidence type="ECO:0000256" key="6">
    <source>
        <dbReference type="ARBA" id="ARBA00022989"/>
    </source>
</evidence>
<protein>
    <recommendedName>
        <fullName evidence="11">Sulphur transport domain-containing protein</fullName>
    </recommendedName>
</protein>
<evidence type="ECO:0000256" key="2">
    <source>
        <dbReference type="ARBA" id="ARBA00022448"/>
    </source>
</evidence>
<dbReference type="InterPro" id="IPR007272">
    <property type="entry name" value="Sulf_transp_TsuA/YedE"/>
</dbReference>
<feature type="transmembrane region" description="Helical" evidence="8">
    <location>
        <begin position="81"/>
        <end position="102"/>
    </location>
</feature>
<feature type="transmembrane region" description="Helical" evidence="8">
    <location>
        <begin position="246"/>
        <end position="265"/>
    </location>
</feature>
<gene>
    <name evidence="9" type="ORF">DNG_08612</name>
</gene>
<dbReference type="EMBL" id="ONZQ02000014">
    <property type="protein sequence ID" value="SPO05923.1"/>
    <property type="molecule type" value="Genomic_DNA"/>
</dbReference>
<keyword evidence="10" id="KW-1185">Reference proteome</keyword>
<sequence>MATTLVTGAVFGAALVAAGVHDPAVVISQFKFENFDMVQSFLAATATTSAVVVALDKLGYISLKPRTASSLGLFSAYDGNVVGGSLLGAGMALSGACPGVAFTQAGLGLRSGRFAIQGALVGGVIYTGIIAPAIARRRKTITPPAHPGAIHHVAPVSRAAAFIGTEAIYAAVIASAILLGPPSPFRPLVSPAVGGVILGSAQLLSLLLRGSLIGVSTVFEDAGRYVSWLTSGADTKKAPKSYTATLFALAMTAGAYALGLAYPSVAPAEDARVTAVNAIVGGILFAIGARIAGGCTSGHGISGISLLSVSSFVTIASTFAIGGAVALWAY</sequence>
<dbReference type="PANTHER" id="PTHR30574:SF1">
    <property type="entry name" value="SULPHUR TRANSPORT DOMAIN-CONTAINING PROTEIN"/>
    <property type="match status" value="1"/>
</dbReference>
<evidence type="ECO:0000256" key="7">
    <source>
        <dbReference type="ARBA" id="ARBA00023136"/>
    </source>
</evidence>
<evidence type="ECO:0000256" key="4">
    <source>
        <dbReference type="ARBA" id="ARBA00022519"/>
    </source>
</evidence>
<dbReference type="Proteomes" id="UP001187682">
    <property type="component" value="Unassembled WGS sequence"/>
</dbReference>
<name>A0AAE8SYM3_9PEZI</name>
<evidence type="ECO:0000256" key="5">
    <source>
        <dbReference type="ARBA" id="ARBA00022692"/>
    </source>
</evidence>
<feature type="transmembrane region" description="Helical" evidence="8">
    <location>
        <begin position="271"/>
        <end position="292"/>
    </location>
</feature>
<evidence type="ECO:0000313" key="10">
    <source>
        <dbReference type="Proteomes" id="UP001187682"/>
    </source>
</evidence>
<evidence type="ECO:0008006" key="11">
    <source>
        <dbReference type="Google" id="ProtNLM"/>
    </source>
</evidence>
<dbReference type="PANTHER" id="PTHR30574">
    <property type="entry name" value="INNER MEMBRANE PROTEIN YEDE"/>
    <property type="match status" value="1"/>
</dbReference>
<dbReference type="AlphaFoldDB" id="A0AAE8SYM3"/>
<feature type="transmembrane region" description="Helical" evidence="8">
    <location>
        <begin position="38"/>
        <end position="60"/>
    </location>
</feature>